<sequence>MAAAELGVLAPEAPETLSAAGPVERARALIPLLEAVAPEMERARELPPSVLEALRANDFFRLLTPAELGGQALPLPIYAEIIEALAIGDASTAWCVNQGNVSALSSATYLSPEVARRLFGDRDSGLAWGAQHTRAAAVPVADGWRVTGRWDFASGNRHARLLGAHVPVAEADGSARAGRLEFVTVLFPREQASITEDWAALGLRGTGSDTYEVRDLFIPGSHACFRDKPEGRRQHGPVSLLSSHLCYATGFAAVALGTARGLLDRYVALARGKAARAAAQAMKDNHCVQSEIARLEARLRACRMYLLGTVREAWAEAEGTRAVSLDTRMAMRLATTTVMGDATEVSVACYRAGGTTAILESEPFERRFRDAMCVSQHLQANPWHLEMVGRHLLGVEQPIAFL</sequence>
<dbReference type="SUPFAM" id="SSF47203">
    <property type="entry name" value="Acyl-CoA dehydrogenase C-terminal domain-like"/>
    <property type="match status" value="1"/>
</dbReference>
<protein>
    <recommendedName>
        <fullName evidence="6">Acyl-CoA dehydrogenase</fullName>
    </recommendedName>
</protein>
<evidence type="ECO:0000313" key="5">
    <source>
        <dbReference type="Proteomes" id="UP000660885"/>
    </source>
</evidence>
<comment type="caution">
    <text evidence="4">The sequence shown here is derived from an EMBL/GenBank/DDBJ whole genome shotgun (WGS) entry which is preliminary data.</text>
</comment>
<accession>A0ABS1U1E6</accession>
<dbReference type="Gene3D" id="1.20.140.10">
    <property type="entry name" value="Butyryl-CoA Dehydrogenase, subunit A, domain 3"/>
    <property type="match status" value="1"/>
</dbReference>
<dbReference type="Gene3D" id="1.10.540.10">
    <property type="entry name" value="Acyl-CoA dehydrogenase/oxidase, N-terminal domain"/>
    <property type="match status" value="1"/>
</dbReference>
<organism evidence="4 5">
    <name type="scientific">Belnapia arida</name>
    <dbReference type="NCBI Taxonomy" id="2804533"/>
    <lineage>
        <taxon>Bacteria</taxon>
        <taxon>Pseudomonadati</taxon>
        <taxon>Pseudomonadota</taxon>
        <taxon>Alphaproteobacteria</taxon>
        <taxon>Acetobacterales</taxon>
        <taxon>Roseomonadaceae</taxon>
        <taxon>Belnapia</taxon>
    </lineage>
</organism>
<dbReference type="Pfam" id="PF08028">
    <property type="entry name" value="Acyl-CoA_dh_2"/>
    <property type="match status" value="1"/>
</dbReference>
<dbReference type="EMBL" id="JAETWB010000003">
    <property type="protein sequence ID" value="MBL6078345.1"/>
    <property type="molecule type" value="Genomic_DNA"/>
</dbReference>
<dbReference type="InterPro" id="IPR009100">
    <property type="entry name" value="AcylCoA_DH/oxidase_NM_dom_sf"/>
</dbReference>
<dbReference type="PIRSF" id="PIRSF016578">
    <property type="entry name" value="HsaA"/>
    <property type="match status" value="1"/>
</dbReference>
<proteinExistence type="predicted"/>
<dbReference type="PANTHER" id="PTHR43884:SF12">
    <property type="entry name" value="ISOVALERYL-COA DEHYDROGENASE, MITOCHONDRIAL-RELATED"/>
    <property type="match status" value="1"/>
</dbReference>
<keyword evidence="5" id="KW-1185">Reference proteome</keyword>
<dbReference type="Gene3D" id="2.40.110.10">
    <property type="entry name" value="Butyryl-CoA Dehydrogenase, subunit A, domain 2"/>
    <property type="match status" value="1"/>
</dbReference>
<keyword evidence="1" id="KW-0560">Oxidoreductase</keyword>
<dbReference type="InterPro" id="IPR013107">
    <property type="entry name" value="Acyl-CoA_DH_C"/>
</dbReference>
<evidence type="ECO:0000259" key="3">
    <source>
        <dbReference type="Pfam" id="PF08028"/>
    </source>
</evidence>
<dbReference type="InterPro" id="IPR046373">
    <property type="entry name" value="Acyl-CoA_Oxase/DH_mid-dom_sf"/>
</dbReference>
<feature type="domain" description="Acyl-CoA dehydrogenase/oxidase N-terminal" evidence="2">
    <location>
        <begin position="35"/>
        <end position="100"/>
    </location>
</feature>
<dbReference type="PANTHER" id="PTHR43884">
    <property type="entry name" value="ACYL-COA DEHYDROGENASE"/>
    <property type="match status" value="1"/>
</dbReference>
<dbReference type="SUPFAM" id="SSF56645">
    <property type="entry name" value="Acyl-CoA dehydrogenase NM domain-like"/>
    <property type="match status" value="1"/>
</dbReference>
<gene>
    <name evidence="4" type="ORF">JMJ56_10035</name>
</gene>
<dbReference type="Proteomes" id="UP000660885">
    <property type="component" value="Unassembled WGS sequence"/>
</dbReference>
<dbReference type="RefSeq" id="WP_202831497.1">
    <property type="nucleotide sequence ID" value="NZ_JAETWB010000003.1"/>
</dbReference>
<dbReference type="InterPro" id="IPR013786">
    <property type="entry name" value="AcylCoA_DH/ox_N"/>
</dbReference>
<name>A0ABS1U1E6_9PROT</name>
<reference evidence="4 5" key="1">
    <citation type="submission" date="2021-01" db="EMBL/GenBank/DDBJ databases">
        <title>Belnapia mucosa sp. nov. and Belnapia arida sp. nov., isolated from the Tabernas Desert (Almeria, Spain).</title>
        <authorList>
            <person name="Molina-Menor E."/>
            <person name="Vidal-Verdu A."/>
            <person name="Calonge A."/>
            <person name="Satari L."/>
            <person name="Pereto J."/>
            <person name="Porcar M."/>
        </authorList>
    </citation>
    <scope>NUCLEOTIDE SEQUENCE [LARGE SCALE GENOMIC DNA]</scope>
    <source>
        <strain evidence="4 5">T18</strain>
    </source>
</reference>
<evidence type="ECO:0000259" key="2">
    <source>
        <dbReference type="Pfam" id="PF02771"/>
    </source>
</evidence>
<evidence type="ECO:0000256" key="1">
    <source>
        <dbReference type="ARBA" id="ARBA00023002"/>
    </source>
</evidence>
<dbReference type="InterPro" id="IPR037069">
    <property type="entry name" value="AcylCoA_DH/ox_N_sf"/>
</dbReference>
<evidence type="ECO:0000313" key="4">
    <source>
        <dbReference type="EMBL" id="MBL6078345.1"/>
    </source>
</evidence>
<dbReference type="InterPro" id="IPR036250">
    <property type="entry name" value="AcylCo_DH-like_C"/>
</dbReference>
<feature type="domain" description="Acyl-CoA dehydrogenase C-terminal" evidence="3">
    <location>
        <begin position="250"/>
        <end position="381"/>
    </location>
</feature>
<dbReference type="Pfam" id="PF02771">
    <property type="entry name" value="Acyl-CoA_dh_N"/>
    <property type="match status" value="1"/>
</dbReference>
<evidence type="ECO:0008006" key="6">
    <source>
        <dbReference type="Google" id="ProtNLM"/>
    </source>
</evidence>